<evidence type="ECO:0000313" key="2">
    <source>
        <dbReference type="Proteomes" id="UP000091857"/>
    </source>
</evidence>
<accession>A0ACB7GUP9</accession>
<keyword evidence="2" id="KW-1185">Reference proteome</keyword>
<protein>
    <submittedName>
        <fullName evidence="1">Uncharacterized protein</fullName>
    </submittedName>
</protein>
<organism evidence="1 2">
    <name type="scientific">Manihot esculenta</name>
    <name type="common">Cassava</name>
    <name type="synonym">Jatropha manihot</name>
    <dbReference type="NCBI Taxonomy" id="3983"/>
    <lineage>
        <taxon>Eukaryota</taxon>
        <taxon>Viridiplantae</taxon>
        <taxon>Streptophyta</taxon>
        <taxon>Embryophyta</taxon>
        <taxon>Tracheophyta</taxon>
        <taxon>Spermatophyta</taxon>
        <taxon>Magnoliopsida</taxon>
        <taxon>eudicotyledons</taxon>
        <taxon>Gunneridae</taxon>
        <taxon>Pentapetalae</taxon>
        <taxon>rosids</taxon>
        <taxon>fabids</taxon>
        <taxon>Malpighiales</taxon>
        <taxon>Euphorbiaceae</taxon>
        <taxon>Crotonoideae</taxon>
        <taxon>Manihoteae</taxon>
        <taxon>Manihot</taxon>
    </lineage>
</organism>
<reference evidence="2" key="1">
    <citation type="journal article" date="2016" name="Nat. Biotechnol.">
        <title>Sequencing wild and cultivated cassava and related species reveals extensive interspecific hybridization and genetic diversity.</title>
        <authorList>
            <person name="Bredeson J.V."/>
            <person name="Lyons J.B."/>
            <person name="Prochnik S.E."/>
            <person name="Wu G.A."/>
            <person name="Ha C.M."/>
            <person name="Edsinger-Gonzales E."/>
            <person name="Grimwood J."/>
            <person name="Schmutz J."/>
            <person name="Rabbi I.Y."/>
            <person name="Egesi C."/>
            <person name="Nauluvula P."/>
            <person name="Lebot V."/>
            <person name="Ndunguru J."/>
            <person name="Mkamilo G."/>
            <person name="Bart R.S."/>
            <person name="Setter T.L."/>
            <person name="Gleadow R.M."/>
            <person name="Kulakow P."/>
            <person name="Ferguson M.E."/>
            <person name="Rounsley S."/>
            <person name="Rokhsar D.S."/>
        </authorList>
    </citation>
    <scope>NUCLEOTIDE SEQUENCE [LARGE SCALE GENOMIC DNA]</scope>
    <source>
        <strain evidence="2">cv. AM560-2</strain>
    </source>
</reference>
<dbReference type="Proteomes" id="UP000091857">
    <property type="component" value="Chromosome 11"/>
</dbReference>
<name>A0ACB7GUP9_MANES</name>
<proteinExistence type="predicted"/>
<gene>
    <name evidence="1" type="ORF">MANES_11G060021v8</name>
</gene>
<evidence type="ECO:0000313" key="1">
    <source>
        <dbReference type="EMBL" id="KAG8643711.1"/>
    </source>
</evidence>
<dbReference type="EMBL" id="CM004397">
    <property type="protein sequence ID" value="KAG8643711.1"/>
    <property type="molecule type" value="Genomic_DNA"/>
</dbReference>
<sequence>MNINKGKEWWMGASHFQMELANIAKCLLLGVLILWIQIHGNKCCFEEERLALLDFKAFVGSNGFDEDYLLPSWIDDPTSNCCQWERVMCNSTTGHVTELSLNNTRQYNIESRSFYYDENIWYVNLSMFQQLKEFKTLNLSYNHFDCSIDDQGCERLSKLKKVEVLDLTWNRFNNIILPSLGTLTSLKTLILGSNRMEGCFPIQGFQILEELDLTMNSFNNSILSSLAALPSLNTLILRGNHMEGSFPNQGFERLEKLDISWNIFNGSILLSLGTLTSLNTLIFSYNGMEGSFPIQELKNLKSLKFLDISGNGFNNTLSFLEFSTFKRLETLNLGGNAFTGSISEGLCGLKDLQHLDLNYNKFGGTLPQCLGNLTSLTFLDLYGNQLIGYLPSFWPPKLQSLDLRYNHLEGVFSFNYSSLEVIRLSGNKITFENGWIPSFQLRALIMQDCGLESILEFLFHQFKLEDLDLSHNNLKGRFPYWLLQNNGGLEILNLMNNSFNGQLEIGAKMLPSMTYLNLARNHFEGDILFSAGDDCKLKTLDLSHNNFSGEVPERLLSNCTSLSLLRLSHNNFHGQIALFNLTQIDDLQLNDNQFEGTLSSLHTKFSHQSYGPIVLHLSNNRLHGEIPHWMGNFTGLIYLNLRDNLFQGQISCQLLSTEIEYLDLSYNSFSGLLPSCFNGNSLRQINLQGNRFSGSIPEALLNISTLNSLDLSDNELSGTILNKSGGNLSSLRVLLLRGNHFSGFIPNWFCQLNNVSLLDLSRNSFSGSIPHCLYNLSFAREGGHLYAPPFSDALFTWGIEYRGSSKTPLANTYIFQAEVDEESEFVTKYRADTYKNKALNYMSGLDLSDNNLTGEIPYELGALSHIHALNLSHNQLTGSIPTSFSNLSEIESLDLSYNILSGQIPVELIDLNFLEAFSVAHNNLSGRIPDMKRQFSTFESKSYEGNPFLCGTQVRRKCHNDNDEPSPSQMESRQEASGKWYEIDREIFFASFSVTFIIFFLSVITILYVNSYWQQRLIYHTRRYLFSCYYFLYDNLVKLFI</sequence>
<comment type="caution">
    <text evidence="1">The sequence shown here is derived from an EMBL/GenBank/DDBJ whole genome shotgun (WGS) entry which is preliminary data.</text>
</comment>